<name>A0A0W8F151_9ZZZZ</name>
<comment type="caution">
    <text evidence="1">The sequence shown here is derived from an EMBL/GenBank/DDBJ whole genome shotgun (WGS) entry which is preliminary data.</text>
</comment>
<proteinExistence type="predicted"/>
<dbReference type="AlphaFoldDB" id="A0A0W8F151"/>
<reference evidence="1" key="1">
    <citation type="journal article" date="2015" name="Proc. Natl. Acad. Sci. U.S.A.">
        <title>Networks of energetic and metabolic interactions define dynamics in microbial communities.</title>
        <authorList>
            <person name="Embree M."/>
            <person name="Liu J.K."/>
            <person name="Al-Bassam M.M."/>
            <person name="Zengler K."/>
        </authorList>
    </citation>
    <scope>NUCLEOTIDE SEQUENCE</scope>
</reference>
<protein>
    <submittedName>
        <fullName evidence="1">Uncharacterized protein</fullName>
    </submittedName>
</protein>
<evidence type="ECO:0000313" key="1">
    <source>
        <dbReference type="EMBL" id="KUG14631.1"/>
    </source>
</evidence>
<gene>
    <name evidence="1" type="ORF">ASZ90_015748</name>
</gene>
<accession>A0A0W8F151</accession>
<organism evidence="1">
    <name type="scientific">hydrocarbon metagenome</name>
    <dbReference type="NCBI Taxonomy" id="938273"/>
    <lineage>
        <taxon>unclassified sequences</taxon>
        <taxon>metagenomes</taxon>
        <taxon>ecological metagenomes</taxon>
    </lineage>
</organism>
<dbReference type="EMBL" id="LNQE01001637">
    <property type="protein sequence ID" value="KUG14631.1"/>
    <property type="molecule type" value="Genomic_DNA"/>
</dbReference>
<sequence length="69" mass="7536">MQAGSRPLITLPPDVSSVLEIDPRGEIKSLPKPRFARPAPGCLLGDDGWKRRDRYIPLAVSYIMESSGG</sequence>